<name>A0A0H2Z452_ECOK1</name>
<proteinExistence type="predicted"/>
<accession>A0A0H2Z452</accession>
<dbReference type="EMBL" id="CP000468">
    <property type="protein sequence ID" value="ABJ03087.1"/>
    <property type="molecule type" value="Genomic_DNA"/>
</dbReference>
<dbReference type="AlphaFoldDB" id="A0A0H2Z452"/>
<protein>
    <submittedName>
        <fullName evidence="1">Uncharacterized protein</fullName>
    </submittedName>
</protein>
<dbReference type="HOGENOM" id="CLU_190558_0_0_6"/>
<evidence type="ECO:0000313" key="1">
    <source>
        <dbReference type="EMBL" id="ABJ03087.1"/>
    </source>
</evidence>
<dbReference type="KEGG" id="ecv:APECO1_2845"/>
<keyword evidence="2" id="KW-1185">Reference proteome</keyword>
<dbReference type="Proteomes" id="UP000008216">
    <property type="component" value="Chromosome"/>
</dbReference>
<sequence>MLCVNKNLWNRSATAAFDHLFTLSGIAIDRQLLKTHALAAQQCFCTMAIRAGFFGIDFNIGHKLAPVFYPEISCCRAAAKWSVPRSLYQ</sequence>
<gene>
    <name evidence="1" type="ORF">APECO1_2845</name>
</gene>
<organism evidence="1 2">
    <name type="scientific">Escherichia coli O1:K1 / APEC</name>
    <dbReference type="NCBI Taxonomy" id="405955"/>
    <lineage>
        <taxon>Bacteria</taxon>
        <taxon>Pseudomonadati</taxon>
        <taxon>Pseudomonadota</taxon>
        <taxon>Gammaproteobacteria</taxon>
        <taxon>Enterobacterales</taxon>
        <taxon>Enterobacteriaceae</taxon>
        <taxon>Escherichia</taxon>
    </lineage>
</organism>
<evidence type="ECO:0000313" key="2">
    <source>
        <dbReference type="Proteomes" id="UP000008216"/>
    </source>
</evidence>
<reference evidence="1 2" key="1">
    <citation type="journal article" date="2007" name="J. Bacteriol.">
        <title>The genome sequence of avian pathogenic Escherichia coli strain O1:K1:H7 shares strong similarities with human extraintestinal pathogenic E. coli genomes.</title>
        <authorList>
            <person name="Johnson T.J."/>
            <person name="Kariyawasam S."/>
            <person name="Wannemuehler Y."/>
            <person name="Mangiamele P."/>
            <person name="Johnson S.J."/>
            <person name="Doetkott C."/>
            <person name="Skyberg J.A."/>
            <person name="Lynne A.M."/>
            <person name="Johnson J.R."/>
            <person name="Nolan L.K."/>
        </authorList>
    </citation>
    <scope>NUCLEOTIDE SEQUENCE [LARGE SCALE GENOMIC DNA]</scope>
    <source>
        <strain evidence="1">APEC O1</strain>
    </source>
</reference>